<protein>
    <submittedName>
        <fullName evidence="1">Macaca fascicularis brain cDNA, clone: QflA-19733</fullName>
    </submittedName>
</protein>
<sequence length="49" mass="5790">MGQNRTFMDSSVLLHIKPEINFSFWFPTTLSSQVMKGTPMFCKLWQQCF</sequence>
<dbReference type="EMBL" id="AB172826">
    <property type="protein sequence ID" value="BAE89888.1"/>
    <property type="molecule type" value="mRNA"/>
</dbReference>
<reference evidence="1" key="1">
    <citation type="journal article" date="2007" name="PLoS Biol.">
        <title>Rate of evolution in brain-expressed genes in humans and other primates.</title>
        <authorList>
            <person name="Wang H.-Y."/>
            <person name="Chien H.-C."/>
            <person name="Osada N."/>
            <person name="Hashimoto K."/>
            <person name="Sugano S."/>
            <person name="Gojobori T."/>
            <person name="Chou C.-K."/>
            <person name="Tsai S.-F."/>
            <person name="Wu C.-I."/>
            <person name="Shen C.-K.J."/>
        </authorList>
    </citation>
    <scope>NUCLEOTIDE SEQUENCE</scope>
</reference>
<proteinExistence type="evidence at transcript level"/>
<organism evidence="1">
    <name type="scientific">Macaca fascicularis</name>
    <name type="common">Crab-eating macaque</name>
    <name type="synonym">Cynomolgus monkey</name>
    <dbReference type="NCBI Taxonomy" id="9541"/>
    <lineage>
        <taxon>Eukaryota</taxon>
        <taxon>Metazoa</taxon>
        <taxon>Chordata</taxon>
        <taxon>Craniata</taxon>
        <taxon>Vertebrata</taxon>
        <taxon>Euteleostomi</taxon>
        <taxon>Mammalia</taxon>
        <taxon>Eutheria</taxon>
        <taxon>Euarchontoglires</taxon>
        <taxon>Primates</taxon>
        <taxon>Haplorrhini</taxon>
        <taxon>Catarrhini</taxon>
        <taxon>Cercopithecidae</taxon>
        <taxon>Cercopithecinae</taxon>
        <taxon>Macaca</taxon>
    </lineage>
</organism>
<evidence type="ECO:0000313" key="1">
    <source>
        <dbReference type="EMBL" id="BAE89888.1"/>
    </source>
</evidence>
<accession>I7GN74</accession>
<name>I7GN74_MACFA</name>
<dbReference type="AlphaFoldDB" id="I7GN74"/>